<dbReference type="Proteomes" id="UP000694569">
    <property type="component" value="Unplaced"/>
</dbReference>
<dbReference type="FunFam" id="3.40.50.10180:FF:000001">
    <property type="entry name" value="Glycerate kinase"/>
    <property type="match status" value="1"/>
</dbReference>
<evidence type="ECO:0000256" key="4">
    <source>
        <dbReference type="ARBA" id="ARBA00020720"/>
    </source>
</evidence>
<evidence type="ECO:0000256" key="2">
    <source>
        <dbReference type="ARBA" id="ARBA00005393"/>
    </source>
</evidence>
<dbReference type="Pfam" id="PF05161">
    <property type="entry name" value="MOFRL"/>
    <property type="match status" value="1"/>
</dbReference>
<feature type="domain" description="MOFRL-associated" evidence="10">
    <location>
        <begin position="62"/>
        <end position="315"/>
    </location>
</feature>
<comment type="catalytic activity">
    <reaction evidence="1">
        <text>(R)-glycerate + ATP = (2R)-3-phosphoglycerate + ADP + H(+)</text>
        <dbReference type="Rhea" id="RHEA:23516"/>
        <dbReference type="ChEBI" id="CHEBI:15378"/>
        <dbReference type="ChEBI" id="CHEBI:16659"/>
        <dbReference type="ChEBI" id="CHEBI:30616"/>
        <dbReference type="ChEBI" id="CHEBI:58272"/>
        <dbReference type="ChEBI" id="CHEBI:456216"/>
        <dbReference type="EC" id="2.7.1.31"/>
    </reaction>
</comment>
<dbReference type="Gene3D" id="3.40.50.10180">
    <property type="entry name" value="Glycerate kinase, MOFRL-like N-terminal domain"/>
    <property type="match status" value="1"/>
</dbReference>
<dbReference type="GO" id="GO:0005524">
    <property type="term" value="F:ATP binding"/>
    <property type="evidence" value="ECO:0007669"/>
    <property type="project" value="UniProtKB-KW"/>
</dbReference>
<evidence type="ECO:0000256" key="6">
    <source>
        <dbReference type="ARBA" id="ARBA00022741"/>
    </source>
</evidence>
<evidence type="ECO:0000259" key="9">
    <source>
        <dbReference type="Pfam" id="PF05161"/>
    </source>
</evidence>
<reference evidence="11" key="1">
    <citation type="submission" date="2025-08" db="UniProtKB">
        <authorList>
            <consortium name="Ensembl"/>
        </authorList>
    </citation>
    <scope>IDENTIFICATION</scope>
</reference>
<accession>A0A8C5QQB5</accession>
<evidence type="ECO:0000256" key="7">
    <source>
        <dbReference type="ARBA" id="ARBA00022777"/>
    </source>
</evidence>
<dbReference type="GO" id="GO:0005737">
    <property type="term" value="C:cytoplasm"/>
    <property type="evidence" value="ECO:0007669"/>
    <property type="project" value="TreeGrafter"/>
</dbReference>
<sequence>MRGCFSFSRFCLQNIFNPTCQVIAGVRPGLLARALRCLNLKRSLVCQTRRVAMGSAPLQEDARKIFGAAVSSVLPSHILQRSLRVRDGSDGSSVLECGGLELALNRNLYVVGFGKAVLGMAAALEQIVGRHLLQGVISVPRGLEESLKQSGRREMLLAPRSLIRVLEGAENNMADEAALEAASEIQRLAEKLTEKDILLVLISGGGSALLPAPIPPLTLQDKQTITKQLASRGATIQELNTLRRGLSRLKGGGLARAAYPAQVISLILSDVIGDDLDVIASGPTVCSSYKAEECLQILEKYELRGSAPVSVERVLLSRPQNAETDGFGHVRNILIGSNRIALREAGEESVRLGYRTLILSTVISGDVSLVSRFYGLLARVICSILADSPEQQPLEQEIQAVAGEMDVPDLELADRIQELRKSKDLDSVCVLCGGETTVHVHGEGKGGRNQELALRVAQGWHNTKDGMEGFEVLFLSGGTDGQDGPTEAAGAFSYPRLLVDAQKEGLHLEQSLEQSDSNGFFTAFQDGRYLLVTGLTGTNVMDVQVLLVRRTRRQ</sequence>
<dbReference type="PANTHER" id="PTHR12227:SF0">
    <property type="entry name" value="GLYCERATE KINASE"/>
    <property type="match status" value="1"/>
</dbReference>
<feature type="domain" description="MOFRL" evidence="9">
    <location>
        <begin position="428"/>
        <end position="542"/>
    </location>
</feature>
<reference evidence="11" key="2">
    <citation type="submission" date="2025-09" db="UniProtKB">
        <authorList>
            <consortium name="Ensembl"/>
        </authorList>
    </citation>
    <scope>IDENTIFICATION</scope>
</reference>
<dbReference type="InterPro" id="IPR037035">
    <property type="entry name" value="GK-like_C_sf"/>
</dbReference>
<dbReference type="Pfam" id="PF13660">
    <property type="entry name" value="DUF4147"/>
    <property type="match status" value="1"/>
</dbReference>
<dbReference type="Gene3D" id="3.40.1480.10">
    <property type="entry name" value="MOFRL domain"/>
    <property type="match status" value="1"/>
</dbReference>
<keyword evidence="6" id="KW-0547">Nucleotide-binding</keyword>
<evidence type="ECO:0000256" key="8">
    <source>
        <dbReference type="ARBA" id="ARBA00022840"/>
    </source>
</evidence>
<dbReference type="GeneTree" id="ENSGT00390000014365"/>
<dbReference type="InterPro" id="IPR039760">
    <property type="entry name" value="MOFRL_protein"/>
</dbReference>
<name>A0A8C5QQB5_9ANUR</name>
<dbReference type="GO" id="GO:0008887">
    <property type="term" value="F:glycerate kinase activity"/>
    <property type="evidence" value="ECO:0007669"/>
    <property type="project" value="UniProtKB-EC"/>
</dbReference>
<evidence type="ECO:0000313" key="11">
    <source>
        <dbReference type="Ensembl" id="ENSLLEP00000040904.1"/>
    </source>
</evidence>
<dbReference type="OrthoDB" id="44918at2759"/>
<evidence type="ECO:0000313" key="12">
    <source>
        <dbReference type="Proteomes" id="UP000694569"/>
    </source>
</evidence>
<dbReference type="InterPro" id="IPR038614">
    <property type="entry name" value="GK_N_sf"/>
</dbReference>
<keyword evidence="12" id="KW-1185">Reference proteome</keyword>
<dbReference type="InterPro" id="IPR025286">
    <property type="entry name" value="MOFRL_assoc_dom"/>
</dbReference>
<evidence type="ECO:0000259" key="10">
    <source>
        <dbReference type="Pfam" id="PF13660"/>
    </source>
</evidence>
<protein>
    <recommendedName>
        <fullName evidence="4">Glycerate kinase</fullName>
        <ecNumber evidence="3">2.7.1.31</ecNumber>
    </recommendedName>
</protein>
<dbReference type="AlphaFoldDB" id="A0A8C5QQB5"/>
<evidence type="ECO:0000256" key="5">
    <source>
        <dbReference type="ARBA" id="ARBA00022679"/>
    </source>
</evidence>
<dbReference type="EC" id="2.7.1.31" evidence="3"/>
<dbReference type="SUPFAM" id="SSF82544">
    <property type="entry name" value="GckA/TtuD-like"/>
    <property type="match status" value="1"/>
</dbReference>
<keyword evidence="8" id="KW-0067">ATP-binding</keyword>
<proteinExistence type="inferred from homology"/>
<dbReference type="InterPro" id="IPR007835">
    <property type="entry name" value="MOFRL"/>
</dbReference>
<keyword evidence="7" id="KW-0418">Kinase</keyword>
<organism evidence="11 12">
    <name type="scientific">Leptobrachium leishanense</name>
    <name type="common">Leishan spiny toad</name>
    <dbReference type="NCBI Taxonomy" id="445787"/>
    <lineage>
        <taxon>Eukaryota</taxon>
        <taxon>Metazoa</taxon>
        <taxon>Chordata</taxon>
        <taxon>Craniata</taxon>
        <taxon>Vertebrata</taxon>
        <taxon>Euteleostomi</taxon>
        <taxon>Amphibia</taxon>
        <taxon>Batrachia</taxon>
        <taxon>Anura</taxon>
        <taxon>Pelobatoidea</taxon>
        <taxon>Megophryidae</taxon>
        <taxon>Leptobrachium</taxon>
    </lineage>
</organism>
<dbReference type="PANTHER" id="PTHR12227">
    <property type="entry name" value="GLYCERATE KINASE"/>
    <property type="match status" value="1"/>
</dbReference>
<dbReference type="Ensembl" id="ENSLLET00000042559.1">
    <property type="protein sequence ID" value="ENSLLEP00000040904.1"/>
    <property type="gene ID" value="ENSLLEG00000025956.1"/>
</dbReference>
<gene>
    <name evidence="11" type="primary">GLYCTK</name>
</gene>
<keyword evidence="5" id="KW-0808">Transferase</keyword>
<evidence type="ECO:0000256" key="1">
    <source>
        <dbReference type="ARBA" id="ARBA00000694"/>
    </source>
</evidence>
<comment type="similarity">
    <text evidence="2">Belongs to the glycerate kinase type-2 family.</text>
</comment>
<evidence type="ECO:0000256" key="3">
    <source>
        <dbReference type="ARBA" id="ARBA00012101"/>
    </source>
</evidence>